<dbReference type="EMBL" id="JADKGY010000006">
    <property type="protein sequence ID" value="MBK9982321.1"/>
    <property type="molecule type" value="Genomic_DNA"/>
</dbReference>
<comment type="caution">
    <text evidence="2">The sequence shown here is derived from an EMBL/GenBank/DDBJ whole genome shotgun (WGS) entry which is preliminary data.</text>
</comment>
<organism evidence="2 3">
    <name type="scientific">Candidatus Opimibacter skivensis</name>
    <dbReference type="NCBI Taxonomy" id="2982028"/>
    <lineage>
        <taxon>Bacteria</taxon>
        <taxon>Pseudomonadati</taxon>
        <taxon>Bacteroidota</taxon>
        <taxon>Saprospiria</taxon>
        <taxon>Saprospirales</taxon>
        <taxon>Saprospiraceae</taxon>
        <taxon>Candidatus Opimibacter</taxon>
    </lineage>
</organism>
<reference evidence="2 3" key="1">
    <citation type="submission" date="2020-10" db="EMBL/GenBank/DDBJ databases">
        <title>Connecting structure to function with the recovery of over 1000 high-quality activated sludge metagenome-assembled genomes encoding full-length rRNA genes using long-read sequencing.</title>
        <authorList>
            <person name="Singleton C.M."/>
            <person name="Petriglieri F."/>
            <person name="Kristensen J.M."/>
            <person name="Kirkegaard R.H."/>
            <person name="Michaelsen T.Y."/>
            <person name="Andersen M.H."/>
            <person name="Karst S.M."/>
            <person name="Dueholm M.S."/>
            <person name="Nielsen P.H."/>
            <person name="Albertsen M."/>
        </authorList>
    </citation>
    <scope>NUCLEOTIDE SEQUENCE [LARGE SCALE GENOMIC DNA]</scope>
    <source>
        <strain evidence="2">Ribe_18-Q3-R11-54_MAXAC.273</strain>
    </source>
</reference>
<proteinExistence type="predicted"/>
<evidence type="ECO:0000313" key="3">
    <source>
        <dbReference type="Proteomes" id="UP000808337"/>
    </source>
</evidence>
<dbReference type="PANTHER" id="PTHR43157">
    <property type="entry name" value="PHOSPHATIDYLINOSITOL-GLYCAN BIOSYNTHESIS CLASS F PROTEIN-RELATED"/>
    <property type="match status" value="1"/>
</dbReference>
<gene>
    <name evidence="2" type="ORF">IPP15_07835</name>
</gene>
<dbReference type="Pfam" id="PF00106">
    <property type="entry name" value="adh_short"/>
    <property type="match status" value="1"/>
</dbReference>
<name>A0A9D7SU41_9BACT</name>
<sequence length="288" mass="31796">MSSPKIYVVTGASQGIGLETVRSLVDLGHRVLFTARSQGKVDHAISIIMSSHPDALVEGYAADMSLQSDIRKAAAEMIAKHPVIDGLINNVGTWMSNHHLTKEGIETVFATNHLSYVLMTHLLYPALKRSGHGRIVNVASNAHSYGKINIPDPGYSKNYHGLRSNGQSKLANLYFTFELDALKPDTNISVYAASPGLVKTDIGLKHTNWLHTLAWKFRRRKGQTPSEGSRTSVFCATDPSVERISGKYWESNKVKDVFPSAKDPVLGKQLWDRSNQMCGIGDYFKERG</sequence>
<dbReference type="SUPFAM" id="SSF51735">
    <property type="entry name" value="NAD(P)-binding Rossmann-fold domains"/>
    <property type="match status" value="1"/>
</dbReference>
<dbReference type="AlphaFoldDB" id="A0A9D7SU41"/>
<dbReference type="PANTHER" id="PTHR43157:SF31">
    <property type="entry name" value="PHOSPHATIDYLINOSITOL-GLYCAN BIOSYNTHESIS CLASS F PROTEIN"/>
    <property type="match status" value="1"/>
</dbReference>
<keyword evidence="1" id="KW-0560">Oxidoreductase</keyword>
<dbReference type="Gene3D" id="3.40.50.720">
    <property type="entry name" value="NAD(P)-binding Rossmann-like Domain"/>
    <property type="match status" value="1"/>
</dbReference>
<protein>
    <submittedName>
        <fullName evidence="2">SDR family NAD(P)-dependent oxidoreductase</fullName>
    </submittedName>
</protein>
<dbReference type="Proteomes" id="UP000808337">
    <property type="component" value="Unassembled WGS sequence"/>
</dbReference>
<dbReference type="InterPro" id="IPR036291">
    <property type="entry name" value="NAD(P)-bd_dom_sf"/>
</dbReference>
<dbReference type="PRINTS" id="PR00081">
    <property type="entry name" value="GDHRDH"/>
</dbReference>
<dbReference type="GO" id="GO:0016491">
    <property type="term" value="F:oxidoreductase activity"/>
    <property type="evidence" value="ECO:0007669"/>
    <property type="project" value="UniProtKB-KW"/>
</dbReference>
<accession>A0A9D7SU41</accession>
<dbReference type="InterPro" id="IPR002347">
    <property type="entry name" value="SDR_fam"/>
</dbReference>
<evidence type="ECO:0000313" key="2">
    <source>
        <dbReference type="EMBL" id="MBK9982321.1"/>
    </source>
</evidence>
<evidence type="ECO:0000256" key="1">
    <source>
        <dbReference type="ARBA" id="ARBA00023002"/>
    </source>
</evidence>